<feature type="repeat" description="PPR" evidence="2">
    <location>
        <begin position="381"/>
        <end position="415"/>
    </location>
</feature>
<dbReference type="InterPro" id="IPR011990">
    <property type="entry name" value="TPR-like_helical_dom_sf"/>
</dbReference>
<dbReference type="FunFam" id="1.25.40.10:FF:000031">
    <property type="entry name" value="Pentatricopeptide repeat-containing protein mitochondrial"/>
    <property type="match status" value="1"/>
</dbReference>
<dbReference type="Proteomes" id="UP000825935">
    <property type="component" value="Chromosome 24"/>
</dbReference>
<dbReference type="NCBIfam" id="TIGR00756">
    <property type="entry name" value="PPR"/>
    <property type="match status" value="5"/>
</dbReference>
<dbReference type="PANTHER" id="PTHR47926">
    <property type="entry name" value="PENTATRICOPEPTIDE REPEAT-CONTAINING PROTEIN"/>
    <property type="match status" value="1"/>
</dbReference>
<dbReference type="FunFam" id="1.25.40.10:FF:000144">
    <property type="entry name" value="Pentatricopeptide repeat-containing protein, mitochondrial"/>
    <property type="match status" value="1"/>
</dbReference>
<dbReference type="Pfam" id="PF13041">
    <property type="entry name" value="PPR_2"/>
    <property type="match status" value="4"/>
</dbReference>
<dbReference type="Gene3D" id="1.25.40.10">
    <property type="entry name" value="Tetratricopeptide repeat domain"/>
    <property type="match status" value="5"/>
</dbReference>
<evidence type="ECO:0008006" key="5">
    <source>
        <dbReference type="Google" id="ProtNLM"/>
    </source>
</evidence>
<reference evidence="3" key="1">
    <citation type="submission" date="2021-08" db="EMBL/GenBank/DDBJ databases">
        <title>WGS assembly of Ceratopteris richardii.</title>
        <authorList>
            <person name="Marchant D.B."/>
            <person name="Chen G."/>
            <person name="Jenkins J."/>
            <person name="Shu S."/>
            <person name="Leebens-Mack J."/>
            <person name="Grimwood J."/>
            <person name="Schmutz J."/>
            <person name="Soltis P."/>
            <person name="Soltis D."/>
            <person name="Chen Z.-H."/>
        </authorList>
    </citation>
    <scope>NUCLEOTIDE SEQUENCE</scope>
    <source>
        <strain evidence="3">Whitten #5841</strain>
        <tissue evidence="3">Leaf</tissue>
    </source>
</reference>
<evidence type="ECO:0000256" key="2">
    <source>
        <dbReference type="PROSITE-ProRule" id="PRU00708"/>
    </source>
</evidence>
<keyword evidence="4" id="KW-1185">Reference proteome</keyword>
<dbReference type="InterPro" id="IPR002885">
    <property type="entry name" value="PPR_rpt"/>
</dbReference>
<dbReference type="Pfam" id="PF01535">
    <property type="entry name" value="PPR"/>
    <property type="match status" value="5"/>
</dbReference>
<feature type="repeat" description="PPR" evidence="2">
    <location>
        <begin position="483"/>
        <end position="517"/>
    </location>
</feature>
<keyword evidence="1" id="KW-0677">Repeat</keyword>
<evidence type="ECO:0000256" key="1">
    <source>
        <dbReference type="ARBA" id="ARBA00022737"/>
    </source>
</evidence>
<dbReference type="GO" id="GO:0048731">
    <property type="term" value="P:system development"/>
    <property type="evidence" value="ECO:0007669"/>
    <property type="project" value="UniProtKB-ARBA"/>
</dbReference>
<dbReference type="SUPFAM" id="SSF48452">
    <property type="entry name" value="TPR-like"/>
    <property type="match status" value="1"/>
</dbReference>
<dbReference type="InterPro" id="IPR046960">
    <property type="entry name" value="PPR_At4g14850-like_plant"/>
</dbReference>
<feature type="repeat" description="PPR" evidence="2">
    <location>
        <begin position="75"/>
        <end position="109"/>
    </location>
</feature>
<dbReference type="OrthoDB" id="185373at2759"/>
<sequence>MENTAGRARHAYHYEEALFRTCIRTKDLSRGFKFHANLLRKGLVEKCFYPLLTMYAKCGAPMKANDLLQDLCVRDIVSWTEVIAGFNRQGQAEEALRCYDQMCHQGISPNAMTFSSVLKACGAAGAIDMGEQIHDEISRQGLLECDAVLGTALVDMYARLGALEKARRVLDQHPRGNIFSWTALIAGYAHYEQGDNAFLCFQQMQNEGISPDPMTFTCLLKAAGSMGALDRGEQVHQDIYKQGLLWNNATLVSALIDMYAKCGSFKKAEDILTTFEIQNIVAWSALIAGYVQHGQGEEAIKLYGRMQQKCIIPNVVTFTSILKACGSIQAVSTGEKIHNEIVQHGLFGRDMVLGNALVDMYIKCGALAKARRVFEELPAQDVVTWSALIAGYAEQGQDEEALQCYDQMQAHGLSPNAVTYTCILKVCGNTGLFGKGKQIHEQIVKSNLLADNLQLGTALLDFYVKCGALADAQEVLKCLPVQDSVACTALIAGYSRLGQAENALGCLRHMQQNGLSLTEVTSTCVLYAYSHSGLVDEGFTYFANMVSNDKVRLNMVHYSCLIDLFGRAGDLEKATALAETIPSLEHGFVWPTLLNACQKIKDVDVARWAFENAMQMDNFPSALFISMANMY</sequence>
<protein>
    <recommendedName>
        <fullName evidence="5">Pentatricopeptide repeat-containing protein</fullName>
    </recommendedName>
</protein>
<feature type="repeat" description="PPR" evidence="2">
    <location>
        <begin position="110"/>
        <end position="144"/>
    </location>
</feature>
<evidence type="ECO:0000313" key="4">
    <source>
        <dbReference type="Proteomes" id="UP000825935"/>
    </source>
</evidence>
<dbReference type="OMA" id="QMAFSCL"/>
<dbReference type="GO" id="GO:0009451">
    <property type="term" value="P:RNA modification"/>
    <property type="evidence" value="ECO:0007669"/>
    <property type="project" value="InterPro"/>
</dbReference>
<organism evidence="3 4">
    <name type="scientific">Ceratopteris richardii</name>
    <name type="common">Triangle waterfern</name>
    <dbReference type="NCBI Taxonomy" id="49495"/>
    <lineage>
        <taxon>Eukaryota</taxon>
        <taxon>Viridiplantae</taxon>
        <taxon>Streptophyta</taxon>
        <taxon>Embryophyta</taxon>
        <taxon>Tracheophyta</taxon>
        <taxon>Polypodiopsida</taxon>
        <taxon>Polypodiidae</taxon>
        <taxon>Polypodiales</taxon>
        <taxon>Pteridineae</taxon>
        <taxon>Pteridaceae</taxon>
        <taxon>Parkerioideae</taxon>
        <taxon>Ceratopteris</taxon>
    </lineage>
</organism>
<comment type="caution">
    <text evidence="3">The sequence shown here is derived from an EMBL/GenBank/DDBJ whole genome shotgun (WGS) entry which is preliminary data.</text>
</comment>
<feature type="repeat" description="PPR" evidence="2">
    <location>
        <begin position="279"/>
        <end position="313"/>
    </location>
</feature>
<name>A0A8T2RWD4_CERRI</name>
<dbReference type="GO" id="GO:0003723">
    <property type="term" value="F:RNA binding"/>
    <property type="evidence" value="ECO:0007669"/>
    <property type="project" value="InterPro"/>
</dbReference>
<dbReference type="PROSITE" id="PS51375">
    <property type="entry name" value="PPR"/>
    <property type="match status" value="7"/>
</dbReference>
<feature type="repeat" description="PPR" evidence="2">
    <location>
        <begin position="177"/>
        <end position="211"/>
    </location>
</feature>
<feature type="repeat" description="PPR" evidence="2">
    <location>
        <begin position="416"/>
        <end position="450"/>
    </location>
</feature>
<dbReference type="EMBL" id="CM035429">
    <property type="protein sequence ID" value="KAH7299733.1"/>
    <property type="molecule type" value="Genomic_DNA"/>
</dbReference>
<dbReference type="FunFam" id="1.25.40.10:FF:000381">
    <property type="entry name" value="Pentatricopeptide repeat-containing protein"/>
    <property type="match status" value="1"/>
</dbReference>
<proteinExistence type="predicted"/>
<accession>A0A8T2RWD4</accession>
<dbReference type="AlphaFoldDB" id="A0A8T2RWD4"/>
<gene>
    <name evidence="3" type="ORF">KP509_24G026700</name>
</gene>
<evidence type="ECO:0000313" key="3">
    <source>
        <dbReference type="EMBL" id="KAH7299733.1"/>
    </source>
</evidence>
<dbReference type="FunFam" id="1.25.40.10:FF:000158">
    <property type="entry name" value="pentatricopeptide repeat-containing protein At2g33680"/>
    <property type="match status" value="1"/>
</dbReference>